<keyword evidence="3" id="KW-1185">Reference proteome</keyword>
<organism evidence="2 3">
    <name type="scientific">Xenorhabdus szentirmaii DSM 16338</name>
    <dbReference type="NCBI Taxonomy" id="1427518"/>
    <lineage>
        <taxon>Bacteria</taxon>
        <taxon>Pseudomonadati</taxon>
        <taxon>Pseudomonadota</taxon>
        <taxon>Gammaproteobacteria</taxon>
        <taxon>Enterobacterales</taxon>
        <taxon>Morganellaceae</taxon>
        <taxon>Xenorhabdus</taxon>
    </lineage>
</organism>
<name>W1IVV2_9GAMM</name>
<dbReference type="AlphaFoldDB" id="W1IVV2"/>
<evidence type="ECO:0000313" key="3">
    <source>
        <dbReference type="Proteomes" id="UP000019202"/>
    </source>
</evidence>
<proteinExistence type="predicted"/>
<dbReference type="InterPro" id="IPR025668">
    <property type="entry name" value="Tnp_DDE_dom"/>
</dbReference>
<comment type="caution">
    <text evidence="2">The sequence shown here is derived from an EMBL/GenBank/DDBJ whole genome shotgun (WGS) entry which is preliminary data.</text>
</comment>
<reference evidence="2" key="1">
    <citation type="submission" date="2013-11" db="EMBL/GenBank/DDBJ databases">
        <title>Draft genome sequence and annotation of the entomopathogenic bacteria, Xenorhabdus cabanillasi strain JM26 and Xenorhabdus szentirmai strain DSM 16338.</title>
        <authorList>
            <person name="Gualtieri M."/>
            <person name="Ogier J.C."/>
            <person name="Pages S."/>
            <person name="Givaudan A."/>
            <person name="Gaudriault S."/>
        </authorList>
    </citation>
    <scope>NUCLEOTIDE SEQUENCE [LARGE SCALE GENOMIC DNA]</scope>
    <source>
        <strain evidence="2">DSM 16338</strain>
    </source>
</reference>
<dbReference type="STRING" id="1427518.XSR1_120072"/>
<feature type="domain" description="Transposase DDE" evidence="1">
    <location>
        <begin position="28"/>
        <end position="64"/>
    </location>
</feature>
<evidence type="ECO:0000313" key="2">
    <source>
        <dbReference type="EMBL" id="CDL81350.1"/>
    </source>
</evidence>
<dbReference type="Proteomes" id="UP000019202">
    <property type="component" value="Unassembled WGS sequence"/>
</dbReference>
<sequence>MVSDNRMITLKKSALIPLCAFLSSRKEKSQCIAFIDPTKIAVCHNLRIPRHRVFEGIAQRGKTRSQIEMS</sequence>
<gene>
    <name evidence="2" type="ORF">XSR1_120072</name>
</gene>
<dbReference type="Pfam" id="PF13612">
    <property type="entry name" value="DDE_Tnp_1_3"/>
    <property type="match status" value="1"/>
</dbReference>
<accession>W1IVV2</accession>
<evidence type="ECO:0000259" key="1">
    <source>
        <dbReference type="Pfam" id="PF13612"/>
    </source>
</evidence>
<dbReference type="EMBL" id="CBXF010000024">
    <property type="protein sequence ID" value="CDL81350.1"/>
    <property type="molecule type" value="Genomic_DNA"/>
</dbReference>
<protein>
    <submittedName>
        <fullName evidence="2">Transposase</fullName>
    </submittedName>
</protein>